<dbReference type="GeneID" id="63758819"/>
<dbReference type="STRING" id="1036612.A0A1L9T7P3"/>
<dbReference type="PROSITE" id="PS50088">
    <property type="entry name" value="ANK_REPEAT"/>
    <property type="match status" value="1"/>
</dbReference>
<dbReference type="PANTHER" id="PTHR24173">
    <property type="entry name" value="ANKYRIN REPEAT CONTAINING"/>
    <property type="match status" value="1"/>
</dbReference>
<sequence>VTRLLIRNGANPNWTNQDGAGVLFHAAEKGLSDIIEVLLEHGTDANSVDRLGRTALLRAVMFRRFHAAKLLLVQGKANPQAKTSAGRTPSSVARDFHFPELILLLSGAKLSDGHYVERGQVEDQEDDQEDDFYDHWQCDTCRRPIPWEDTFFRCQICKNRQGDKLSTCIECVAQSWGCYDSLHTLEKFTFVDGEAEVIDKTSRWRQATTLPIRMSTQAPSTSH</sequence>
<feature type="repeat" description="ANK" evidence="3">
    <location>
        <begin position="18"/>
        <end position="50"/>
    </location>
</feature>
<dbReference type="VEuPathDB" id="FungiDB:ASPSYDRAFT_158664"/>
<dbReference type="AlphaFoldDB" id="A0A1L9T7P3"/>
<dbReference type="Proteomes" id="UP000184356">
    <property type="component" value="Unassembled WGS sequence"/>
</dbReference>
<keyword evidence="5" id="KW-1185">Reference proteome</keyword>
<dbReference type="RefSeq" id="XP_040699270.1">
    <property type="nucleotide sequence ID" value="XM_040842746.1"/>
</dbReference>
<dbReference type="EMBL" id="KV878592">
    <property type="protein sequence ID" value="OJJ55464.1"/>
    <property type="molecule type" value="Genomic_DNA"/>
</dbReference>
<dbReference type="SUPFAM" id="SSF48403">
    <property type="entry name" value="Ankyrin repeat"/>
    <property type="match status" value="1"/>
</dbReference>
<proteinExistence type="predicted"/>
<reference evidence="5" key="1">
    <citation type="journal article" date="2017" name="Genome Biol.">
        <title>Comparative genomics reveals high biological diversity and specific adaptations in the industrially and medically important fungal genus Aspergillus.</title>
        <authorList>
            <person name="de Vries R.P."/>
            <person name="Riley R."/>
            <person name="Wiebenga A."/>
            <person name="Aguilar-Osorio G."/>
            <person name="Amillis S."/>
            <person name="Uchima C.A."/>
            <person name="Anderluh G."/>
            <person name="Asadollahi M."/>
            <person name="Askin M."/>
            <person name="Barry K."/>
            <person name="Battaglia E."/>
            <person name="Bayram O."/>
            <person name="Benocci T."/>
            <person name="Braus-Stromeyer S.A."/>
            <person name="Caldana C."/>
            <person name="Canovas D."/>
            <person name="Cerqueira G.C."/>
            <person name="Chen F."/>
            <person name="Chen W."/>
            <person name="Choi C."/>
            <person name="Clum A."/>
            <person name="Dos Santos R.A."/>
            <person name="Damasio A.R."/>
            <person name="Diallinas G."/>
            <person name="Emri T."/>
            <person name="Fekete E."/>
            <person name="Flipphi M."/>
            <person name="Freyberg S."/>
            <person name="Gallo A."/>
            <person name="Gournas C."/>
            <person name="Habgood R."/>
            <person name="Hainaut M."/>
            <person name="Harispe M.L."/>
            <person name="Henrissat B."/>
            <person name="Hilden K.S."/>
            <person name="Hope R."/>
            <person name="Hossain A."/>
            <person name="Karabika E."/>
            <person name="Karaffa L."/>
            <person name="Karanyi Z."/>
            <person name="Krasevec N."/>
            <person name="Kuo A."/>
            <person name="Kusch H."/>
            <person name="LaButti K."/>
            <person name="Lagendijk E.L."/>
            <person name="Lapidus A."/>
            <person name="Levasseur A."/>
            <person name="Lindquist E."/>
            <person name="Lipzen A."/>
            <person name="Logrieco A.F."/>
            <person name="MacCabe A."/>
            <person name="Maekelae M.R."/>
            <person name="Malavazi I."/>
            <person name="Melin P."/>
            <person name="Meyer V."/>
            <person name="Mielnichuk N."/>
            <person name="Miskei M."/>
            <person name="Molnar A.P."/>
            <person name="Mule G."/>
            <person name="Ngan C.Y."/>
            <person name="Orejas M."/>
            <person name="Orosz E."/>
            <person name="Ouedraogo J.P."/>
            <person name="Overkamp K.M."/>
            <person name="Park H.-S."/>
            <person name="Perrone G."/>
            <person name="Piumi F."/>
            <person name="Punt P.J."/>
            <person name="Ram A.F."/>
            <person name="Ramon A."/>
            <person name="Rauscher S."/>
            <person name="Record E."/>
            <person name="Riano-Pachon D.M."/>
            <person name="Robert V."/>
            <person name="Roehrig J."/>
            <person name="Ruller R."/>
            <person name="Salamov A."/>
            <person name="Salih N.S."/>
            <person name="Samson R.A."/>
            <person name="Sandor E."/>
            <person name="Sanguinetti M."/>
            <person name="Schuetze T."/>
            <person name="Sepcic K."/>
            <person name="Shelest E."/>
            <person name="Sherlock G."/>
            <person name="Sophianopoulou V."/>
            <person name="Squina F.M."/>
            <person name="Sun H."/>
            <person name="Susca A."/>
            <person name="Todd R.B."/>
            <person name="Tsang A."/>
            <person name="Unkles S.E."/>
            <person name="van de Wiele N."/>
            <person name="van Rossen-Uffink D."/>
            <person name="Oliveira J.V."/>
            <person name="Vesth T.C."/>
            <person name="Visser J."/>
            <person name="Yu J.-H."/>
            <person name="Zhou M."/>
            <person name="Andersen M.R."/>
            <person name="Archer D.B."/>
            <person name="Baker S.E."/>
            <person name="Benoit I."/>
            <person name="Brakhage A.A."/>
            <person name="Braus G.H."/>
            <person name="Fischer R."/>
            <person name="Frisvad J.C."/>
            <person name="Goldman G.H."/>
            <person name="Houbraken J."/>
            <person name="Oakley B."/>
            <person name="Pocsi I."/>
            <person name="Scazzocchio C."/>
            <person name="Seiboth B."/>
            <person name="vanKuyk P.A."/>
            <person name="Wortman J."/>
            <person name="Dyer P.S."/>
            <person name="Grigoriev I.V."/>
        </authorList>
    </citation>
    <scope>NUCLEOTIDE SEQUENCE [LARGE SCALE GENOMIC DNA]</scope>
    <source>
        <strain evidence="5">CBS 593.65</strain>
    </source>
</reference>
<dbReference type="InterPro" id="IPR002110">
    <property type="entry name" value="Ankyrin_rpt"/>
</dbReference>
<dbReference type="InterPro" id="IPR036770">
    <property type="entry name" value="Ankyrin_rpt-contain_sf"/>
</dbReference>
<dbReference type="OrthoDB" id="4772757at2759"/>
<accession>A0A1L9T7P3</accession>
<dbReference type="SMART" id="SM00248">
    <property type="entry name" value="ANK"/>
    <property type="match status" value="2"/>
</dbReference>
<keyword evidence="2 3" id="KW-0040">ANK repeat</keyword>
<keyword evidence="1" id="KW-0677">Repeat</keyword>
<gene>
    <name evidence="4" type="ORF">ASPSYDRAFT_158664</name>
</gene>
<dbReference type="Pfam" id="PF12796">
    <property type="entry name" value="Ank_2"/>
    <property type="match status" value="1"/>
</dbReference>
<evidence type="ECO:0000256" key="2">
    <source>
        <dbReference type="ARBA" id="ARBA00023043"/>
    </source>
</evidence>
<evidence type="ECO:0000313" key="5">
    <source>
        <dbReference type="Proteomes" id="UP000184356"/>
    </source>
</evidence>
<organism evidence="4 5">
    <name type="scientific">Aspergillus sydowii CBS 593.65</name>
    <dbReference type="NCBI Taxonomy" id="1036612"/>
    <lineage>
        <taxon>Eukaryota</taxon>
        <taxon>Fungi</taxon>
        <taxon>Dikarya</taxon>
        <taxon>Ascomycota</taxon>
        <taxon>Pezizomycotina</taxon>
        <taxon>Eurotiomycetes</taxon>
        <taxon>Eurotiomycetidae</taxon>
        <taxon>Eurotiales</taxon>
        <taxon>Aspergillaceae</taxon>
        <taxon>Aspergillus</taxon>
        <taxon>Aspergillus subgen. Nidulantes</taxon>
    </lineage>
</organism>
<dbReference type="Gene3D" id="1.25.40.20">
    <property type="entry name" value="Ankyrin repeat-containing domain"/>
    <property type="match status" value="1"/>
</dbReference>
<name>A0A1L9T7P3_9EURO</name>
<evidence type="ECO:0000256" key="1">
    <source>
        <dbReference type="ARBA" id="ARBA00022737"/>
    </source>
</evidence>
<feature type="non-terminal residue" evidence="4">
    <location>
        <position position="1"/>
    </location>
</feature>
<protein>
    <submittedName>
        <fullName evidence="4">Uncharacterized protein</fullName>
    </submittedName>
</protein>
<evidence type="ECO:0000313" key="4">
    <source>
        <dbReference type="EMBL" id="OJJ55464.1"/>
    </source>
</evidence>
<dbReference type="PANTHER" id="PTHR24173:SF74">
    <property type="entry name" value="ANKYRIN REPEAT DOMAIN-CONTAINING PROTEIN 16"/>
    <property type="match status" value="1"/>
</dbReference>
<dbReference type="PROSITE" id="PS50297">
    <property type="entry name" value="ANK_REP_REGION"/>
    <property type="match status" value="1"/>
</dbReference>
<evidence type="ECO:0000256" key="3">
    <source>
        <dbReference type="PROSITE-ProRule" id="PRU00023"/>
    </source>
</evidence>